<dbReference type="PANTHER" id="PTHR31263:SF44">
    <property type="entry name" value="OS04G0481200 PROTEIN"/>
    <property type="match status" value="1"/>
</dbReference>
<keyword evidence="2" id="KW-1185">Reference proteome</keyword>
<dbReference type="InterPro" id="IPR035992">
    <property type="entry name" value="Ricin_B-like_lectins"/>
</dbReference>
<dbReference type="PANTHER" id="PTHR31263">
    <property type="entry name" value="CELLULASE FAMILY PROTEIN (AFU_ORTHOLOGUE AFUA_5G14560)"/>
    <property type="match status" value="1"/>
</dbReference>
<accession>A0AAQ3QN41</accession>
<protein>
    <submittedName>
        <fullName evidence="1">Uncharacterized protein</fullName>
    </submittedName>
</protein>
<sequence>MKLGLLPPLVILCSDIFLNNSPLISALPFDPTRIQTVEASTLRPSKVIYHPPTRLCVIRKLQTDPLKLGPCEQADGWGYTPQKFLFVKGTYFCLQAVESGKPAKLGIICSESDSSWDITSKQFSTKLPSGSTLCLDVDPGNTLITNPCLCLSSGACNQDSQWFEFADRNEVVEVSQVSSP</sequence>
<reference evidence="1 2" key="1">
    <citation type="submission" date="2023-10" db="EMBL/GenBank/DDBJ databases">
        <title>Chromosome-scale genome assembly provides insights into flower coloration mechanisms of Canna indica.</title>
        <authorList>
            <person name="Li C."/>
        </authorList>
    </citation>
    <scope>NUCLEOTIDE SEQUENCE [LARGE SCALE GENOMIC DNA]</scope>
    <source>
        <tissue evidence="1">Flower</tissue>
    </source>
</reference>
<dbReference type="AlphaFoldDB" id="A0AAQ3QN41"/>
<dbReference type="EMBL" id="CP136897">
    <property type="protein sequence ID" value="WOL15583.1"/>
    <property type="molecule type" value="Genomic_DNA"/>
</dbReference>
<proteinExistence type="predicted"/>
<name>A0AAQ3QN41_9LILI</name>
<dbReference type="Proteomes" id="UP001327560">
    <property type="component" value="Chromosome 8"/>
</dbReference>
<evidence type="ECO:0000313" key="2">
    <source>
        <dbReference type="Proteomes" id="UP001327560"/>
    </source>
</evidence>
<dbReference type="SUPFAM" id="SSF50370">
    <property type="entry name" value="Ricin B-like lectins"/>
    <property type="match status" value="1"/>
</dbReference>
<evidence type="ECO:0000313" key="1">
    <source>
        <dbReference type="EMBL" id="WOL15583.1"/>
    </source>
</evidence>
<gene>
    <name evidence="1" type="ORF">Cni_G24364</name>
</gene>
<organism evidence="1 2">
    <name type="scientific">Canna indica</name>
    <name type="common">Indian-shot</name>
    <dbReference type="NCBI Taxonomy" id="4628"/>
    <lineage>
        <taxon>Eukaryota</taxon>
        <taxon>Viridiplantae</taxon>
        <taxon>Streptophyta</taxon>
        <taxon>Embryophyta</taxon>
        <taxon>Tracheophyta</taxon>
        <taxon>Spermatophyta</taxon>
        <taxon>Magnoliopsida</taxon>
        <taxon>Liliopsida</taxon>
        <taxon>Zingiberales</taxon>
        <taxon>Cannaceae</taxon>
        <taxon>Canna</taxon>
    </lineage>
</organism>